<keyword evidence="4" id="KW-1185">Reference proteome</keyword>
<name>A0AAN7SG62_MYCAM</name>
<keyword evidence="2" id="KW-0732">Signal</keyword>
<sequence length="66" mass="7080">MWCLGTWFSGGLGSVRLTVGLDDLKVWQSSCLTAEHTGGAAGASQLEPRLPQHRQDLADRSQARGV</sequence>
<feature type="chain" id="PRO_5042835777" evidence="2">
    <location>
        <begin position="21"/>
        <end position="66"/>
    </location>
</feature>
<protein>
    <submittedName>
        <fullName evidence="3">Uncharacterized protein</fullName>
    </submittedName>
</protein>
<organism evidence="3 4">
    <name type="scientific">Mycteria americana</name>
    <name type="common">Wood stork</name>
    <dbReference type="NCBI Taxonomy" id="33587"/>
    <lineage>
        <taxon>Eukaryota</taxon>
        <taxon>Metazoa</taxon>
        <taxon>Chordata</taxon>
        <taxon>Craniata</taxon>
        <taxon>Vertebrata</taxon>
        <taxon>Euteleostomi</taxon>
        <taxon>Archelosauria</taxon>
        <taxon>Archosauria</taxon>
        <taxon>Dinosauria</taxon>
        <taxon>Saurischia</taxon>
        <taxon>Theropoda</taxon>
        <taxon>Coelurosauria</taxon>
        <taxon>Aves</taxon>
        <taxon>Neognathae</taxon>
        <taxon>Neoaves</taxon>
        <taxon>Aequornithes</taxon>
        <taxon>Ciconiiformes</taxon>
        <taxon>Ciconiidae</taxon>
        <taxon>Mycteria</taxon>
    </lineage>
</organism>
<gene>
    <name evidence="3" type="ORF">QYF61_026782</name>
</gene>
<feature type="compositionally biased region" description="Basic and acidic residues" evidence="1">
    <location>
        <begin position="53"/>
        <end position="66"/>
    </location>
</feature>
<reference evidence="3 4" key="1">
    <citation type="journal article" date="2023" name="J. Hered.">
        <title>Chromosome-level genome of the wood stork (Mycteria americana) provides insight into avian chromosome evolution.</title>
        <authorList>
            <person name="Flamio R. Jr."/>
            <person name="Ramstad K.M."/>
        </authorList>
    </citation>
    <scope>NUCLEOTIDE SEQUENCE [LARGE SCALE GENOMIC DNA]</scope>
    <source>
        <strain evidence="3">JAX WOST 10</strain>
    </source>
</reference>
<comment type="caution">
    <text evidence="3">The sequence shown here is derived from an EMBL/GenBank/DDBJ whole genome shotgun (WGS) entry which is preliminary data.</text>
</comment>
<dbReference type="EMBL" id="JAUNZN010000002">
    <property type="protein sequence ID" value="KAK4828511.1"/>
    <property type="molecule type" value="Genomic_DNA"/>
</dbReference>
<evidence type="ECO:0000313" key="3">
    <source>
        <dbReference type="EMBL" id="KAK4828511.1"/>
    </source>
</evidence>
<feature type="signal peptide" evidence="2">
    <location>
        <begin position="1"/>
        <end position="20"/>
    </location>
</feature>
<evidence type="ECO:0000256" key="1">
    <source>
        <dbReference type="SAM" id="MobiDB-lite"/>
    </source>
</evidence>
<evidence type="ECO:0000256" key="2">
    <source>
        <dbReference type="SAM" id="SignalP"/>
    </source>
</evidence>
<proteinExistence type="predicted"/>
<dbReference type="Proteomes" id="UP001333110">
    <property type="component" value="Unassembled WGS sequence"/>
</dbReference>
<evidence type="ECO:0000313" key="4">
    <source>
        <dbReference type="Proteomes" id="UP001333110"/>
    </source>
</evidence>
<dbReference type="AlphaFoldDB" id="A0AAN7SG62"/>
<accession>A0AAN7SG62</accession>
<feature type="region of interest" description="Disordered" evidence="1">
    <location>
        <begin position="38"/>
        <end position="66"/>
    </location>
</feature>